<dbReference type="EMBL" id="RWGY01000009">
    <property type="protein sequence ID" value="TVU34047.1"/>
    <property type="molecule type" value="Genomic_DNA"/>
</dbReference>
<name>A0A5J9VF45_9POAL</name>
<evidence type="ECO:0000313" key="1">
    <source>
        <dbReference type="EMBL" id="TVU34047.1"/>
    </source>
</evidence>
<gene>
    <name evidence="1" type="ORF">EJB05_15871</name>
</gene>
<sequence>ISFLLTSSIVENKMLVRFVFSLDKSGGGDELNDGKFIIFACGRSELSSVAYPFGRVILDSKICRLFKVSCLPSIELMLFELMLFEWLM</sequence>
<dbReference type="Proteomes" id="UP000324897">
    <property type="component" value="Unassembled WGS sequence"/>
</dbReference>
<dbReference type="AlphaFoldDB" id="A0A5J9VF45"/>
<comment type="caution">
    <text evidence="1">The sequence shown here is derived from an EMBL/GenBank/DDBJ whole genome shotgun (WGS) entry which is preliminary data.</text>
</comment>
<protein>
    <submittedName>
        <fullName evidence="1">Uncharacterized protein</fullName>
    </submittedName>
</protein>
<keyword evidence="2" id="KW-1185">Reference proteome</keyword>
<reference evidence="1 2" key="1">
    <citation type="journal article" date="2019" name="Sci. Rep.">
        <title>A high-quality genome of Eragrostis curvula grass provides insights into Poaceae evolution and supports new strategies to enhance forage quality.</title>
        <authorList>
            <person name="Carballo J."/>
            <person name="Santos B.A.C.M."/>
            <person name="Zappacosta D."/>
            <person name="Garbus I."/>
            <person name="Selva J.P."/>
            <person name="Gallo C.A."/>
            <person name="Diaz A."/>
            <person name="Albertini E."/>
            <person name="Caccamo M."/>
            <person name="Echenique V."/>
        </authorList>
    </citation>
    <scope>NUCLEOTIDE SEQUENCE [LARGE SCALE GENOMIC DNA]</scope>
    <source>
        <strain evidence="2">cv. Victoria</strain>
        <tissue evidence="1">Leaf</tissue>
    </source>
</reference>
<dbReference type="Gramene" id="TVU34047">
    <property type="protein sequence ID" value="TVU34047"/>
    <property type="gene ID" value="EJB05_15871"/>
</dbReference>
<organism evidence="1 2">
    <name type="scientific">Eragrostis curvula</name>
    <name type="common">weeping love grass</name>
    <dbReference type="NCBI Taxonomy" id="38414"/>
    <lineage>
        <taxon>Eukaryota</taxon>
        <taxon>Viridiplantae</taxon>
        <taxon>Streptophyta</taxon>
        <taxon>Embryophyta</taxon>
        <taxon>Tracheophyta</taxon>
        <taxon>Spermatophyta</taxon>
        <taxon>Magnoliopsida</taxon>
        <taxon>Liliopsida</taxon>
        <taxon>Poales</taxon>
        <taxon>Poaceae</taxon>
        <taxon>PACMAD clade</taxon>
        <taxon>Chloridoideae</taxon>
        <taxon>Eragrostideae</taxon>
        <taxon>Eragrostidinae</taxon>
        <taxon>Eragrostis</taxon>
    </lineage>
</organism>
<evidence type="ECO:0000313" key="2">
    <source>
        <dbReference type="Proteomes" id="UP000324897"/>
    </source>
</evidence>
<feature type="non-terminal residue" evidence="1">
    <location>
        <position position="1"/>
    </location>
</feature>
<proteinExistence type="predicted"/>
<accession>A0A5J9VF45</accession>